<dbReference type="EMBL" id="AP008217">
    <property type="protein sequence ID" value="BAF28049.1"/>
    <property type="molecule type" value="Genomic_DNA"/>
</dbReference>
<dbReference type="Gramene" id="Os11t0276100-01">
    <property type="protein sequence ID" value="Os11t0276100-01"/>
    <property type="gene ID" value="Os11g0276100"/>
</dbReference>
<sequence length="107" mass="11492">MLPCLPPFQSNPTHAAASNGSERPPAGEGQALGRRRRCHADAEELPPSPTSGPDPSKARRSSIEGTTLAGSLLNSRPMLRPPGAVVAWKLFDEMPTRAEQWMESFAT</sequence>
<dbReference type="AlphaFoldDB" id="A0A0P0Y114"/>
<feature type="region of interest" description="Disordered" evidence="1">
    <location>
        <begin position="1"/>
        <end position="79"/>
    </location>
</feature>
<dbReference type="KEGG" id="dosa:Os11g0276100"/>
<organism evidence="2 3">
    <name type="scientific">Oryza sativa subsp. japonica</name>
    <name type="common">Rice</name>
    <dbReference type="NCBI Taxonomy" id="39947"/>
    <lineage>
        <taxon>Eukaryota</taxon>
        <taxon>Viridiplantae</taxon>
        <taxon>Streptophyta</taxon>
        <taxon>Embryophyta</taxon>
        <taxon>Tracheophyta</taxon>
        <taxon>Spermatophyta</taxon>
        <taxon>Magnoliopsida</taxon>
        <taxon>Liliopsida</taxon>
        <taxon>Poales</taxon>
        <taxon>Poaceae</taxon>
        <taxon>BOP clade</taxon>
        <taxon>Oryzoideae</taxon>
        <taxon>Oryzeae</taxon>
        <taxon>Oryzinae</taxon>
        <taxon>Oryza</taxon>
        <taxon>Oryza sativa</taxon>
    </lineage>
</organism>
<dbReference type="Proteomes" id="UP000000763">
    <property type="component" value="Chromosome 11"/>
</dbReference>
<feature type="compositionally biased region" description="Polar residues" evidence="1">
    <location>
        <begin position="63"/>
        <end position="74"/>
    </location>
</feature>
<name>A0A0P0Y114_ORYSJ</name>
<protein>
    <submittedName>
        <fullName evidence="2">Os11g0276100 protein</fullName>
    </submittedName>
</protein>
<evidence type="ECO:0000256" key="1">
    <source>
        <dbReference type="SAM" id="MobiDB-lite"/>
    </source>
</evidence>
<evidence type="ECO:0000313" key="3">
    <source>
        <dbReference type="Proteomes" id="UP000000763"/>
    </source>
</evidence>
<reference evidence="3" key="2">
    <citation type="journal article" date="2008" name="Nucleic Acids Res.">
        <title>The rice annotation project database (RAP-DB): 2008 update.</title>
        <authorList>
            <consortium name="The rice annotation project (RAP)"/>
        </authorList>
    </citation>
    <scope>GENOME REANNOTATION</scope>
    <source>
        <strain evidence="3">cv. Nipponbare</strain>
    </source>
</reference>
<evidence type="ECO:0000313" key="2">
    <source>
        <dbReference type="EMBL" id="BAF28049.1"/>
    </source>
</evidence>
<feature type="compositionally biased region" description="Polar residues" evidence="1">
    <location>
        <begin position="8"/>
        <end position="21"/>
    </location>
</feature>
<accession>A0A0P0Y114</accession>
<reference evidence="2 3" key="1">
    <citation type="journal article" date="2005" name="Nature">
        <title>The map-based sequence of the rice genome.</title>
        <authorList>
            <consortium name="International rice genome sequencing project (IRGSP)"/>
            <person name="Matsumoto T."/>
            <person name="Wu J."/>
            <person name="Kanamori H."/>
            <person name="Katayose Y."/>
            <person name="Fujisawa M."/>
            <person name="Namiki N."/>
            <person name="Mizuno H."/>
            <person name="Yamamoto K."/>
            <person name="Antonio B.A."/>
            <person name="Baba T."/>
            <person name="Sakata K."/>
            <person name="Nagamura Y."/>
            <person name="Aoki H."/>
            <person name="Arikawa K."/>
            <person name="Arita K."/>
            <person name="Bito T."/>
            <person name="Chiden Y."/>
            <person name="Fujitsuka N."/>
            <person name="Fukunaka R."/>
            <person name="Hamada M."/>
            <person name="Harada C."/>
            <person name="Hayashi A."/>
            <person name="Hijishita S."/>
            <person name="Honda M."/>
            <person name="Hosokawa S."/>
            <person name="Ichikawa Y."/>
            <person name="Idonuma A."/>
            <person name="Iijima M."/>
            <person name="Ikeda M."/>
            <person name="Ikeno M."/>
            <person name="Ito K."/>
            <person name="Ito S."/>
            <person name="Ito T."/>
            <person name="Ito Y."/>
            <person name="Ito Y."/>
            <person name="Iwabuchi A."/>
            <person name="Kamiya K."/>
            <person name="Karasawa W."/>
            <person name="Kurita K."/>
            <person name="Katagiri S."/>
            <person name="Kikuta A."/>
            <person name="Kobayashi H."/>
            <person name="Kobayashi N."/>
            <person name="Machita K."/>
            <person name="Maehara T."/>
            <person name="Masukawa M."/>
            <person name="Mizubayashi T."/>
            <person name="Mukai Y."/>
            <person name="Nagasaki H."/>
            <person name="Nagata Y."/>
            <person name="Naito S."/>
            <person name="Nakashima M."/>
            <person name="Nakama Y."/>
            <person name="Nakamichi Y."/>
            <person name="Nakamura M."/>
            <person name="Meguro A."/>
            <person name="Negishi M."/>
            <person name="Ohta I."/>
            <person name="Ohta T."/>
            <person name="Okamoto M."/>
            <person name="Ono N."/>
            <person name="Saji S."/>
            <person name="Sakaguchi M."/>
            <person name="Sakai K."/>
            <person name="Shibata M."/>
            <person name="Shimokawa T."/>
            <person name="Song J."/>
            <person name="Takazaki Y."/>
            <person name="Terasawa K."/>
            <person name="Tsugane M."/>
            <person name="Tsuji K."/>
            <person name="Ueda S."/>
            <person name="Waki K."/>
            <person name="Yamagata H."/>
            <person name="Yamamoto M."/>
            <person name="Yamamoto S."/>
            <person name="Yamane H."/>
            <person name="Yoshiki S."/>
            <person name="Yoshihara R."/>
            <person name="Yukawa K."/>
            <person name="Zhong H."/>
            <person name="Yano M."/>
            <person name="Yuan Q."/>
            <person name="Ouyang S."/>
            <person name="Liu J."/>
            <person name="Jones K.M."/>
            <person name="Gansberger K."/>
            <person name="Moffat K."/>
            <person name="Hill J."/>
            <person name="Bera J."/>
            <person name="Fadrosh D."/>
            <person name="Jin S."/>
            <person name="Johri S."/>
            <person name="Kim M."/>
            <person name="Overton L."/>
            <person name="Reardon M."/>
            <person name="Tsitrin T."/>
            <person name="Vuong H."/>
            <person name="Weaver B."/>
            <person name="Ciecko A."/>
            <person name="Tallon L."/>
            <person name="Jackson J."/>
            <person name="Pai G."/>
            <person name="Aken S.V."/>
            <person name="Utterback T."/>
            <person name="Reidmuller S."/>
            <person name="Feldblyum T."/>
            <person name="Hsiao J."/>
            <person name="Zismann V."/>
            <person name="Iobst S."/>
            <person name="de Vazeille A.R."/>
            <person name="Buell C.R."/>
            <person name="Ying K."/>
            <person name="Li Y."/>
            <person name="Lu T."/>
            <person name="Huang Y."/>
            <person name="Zhao Q."/>
            <person name="Feng Q."/>
            <person name="Zhang L."/>
            <person name="Zhu J."/>
            <person name="Weng Q."/>
            <person name="Mu J."/>
            <person name="Lu Y."/>
            <person name="Fan D."/>
            <person name="Liu Y."/>
            <person name="Guan J."/>
            <person name="Zhang Y."/>
            <person name="Yu S."/>
            <person name="Liu X."/>
            <person name="Zhang Y."/>
            <person name="Hong G."/>
            <person name="Han B."/>
            <person name="Choisne N."/>
            <person name="Demange N."/>
            <person name="Orjeda G."/>
            <person name="Samain S."/>
            <person name="Cattolico L."/>
            <person name="Pelletier E."/>
            <person name="Couloux A."/>
            <person name="Segurens B."/>
            <person name="Wincker P."/>
            <person name="D'Hont A."/>
            <person name="Scarpelli C."/>
            <person name="Weissenbach J."/>
            <person name="Salanoubat M."/>
            <person name="Quetier F."/>
            <person name="Yu Y."/>
            <person name="Kim H.R."/>
            <person name="Rambo T."/>
            <person name="Currie J."/>
            <person name="Collura K."/>
            <person name="Luo M."/>
            <person name="Yang T."/>
            <person name="Ammiraju J.S.S."/>
            <person name="Engler F."/>
            <person name="Soderlund C."/>
            <person name="Wing R.A."/>
            <person name="Palmer L.E."/>
            <person name="de la Bastide M."/>
            <person name="Spiegel L."/>
            <person name="Nascimento L."/>
            <person name="Zutavern T."/>
            <person name="O'Shaughnessy A."/>
            <person name="Dike S."/>
            <person name="Dedhia N."/>
            <person name="Preston R."/>
            <person name="Balija V."/>
            <person name="McCombie W.R."/>
            <person name="Chow T."/>
            <person name="Chen H."/>
            <person name="Chung M."/>
            <person name="Chen C."/>
            <person name="Shaw J."/>
            <person name="Wu H."/>
            <person name="Hsiao K."/>
            <person name="Chao Y."/>
            <person name="Chu M."/>
            <person name="Cheng C."/>
            <person name="Hour A."/>
            <person name="Lee P."/>
            <person name="Lin S."/>
            <person name="Lin Y."/>
            <person name="Liou J."/>
            <person name="Liu S."/>
            <person name="Hsing Y."/>
            <person name="Raghuvanshi S."/>
            <person name="Mohanty A."/>
            <person name="Bharti A.K."/>
            <person name="Gaur A."/>
            <person name="Gupta V."/>
            <person name="Kumar D."/>
            <person name="Ravi V."/>
            <person name="Vij S."/>
            <person name="Kapur A."/>
            <person name="Khurana P."/>
            <person name="Khurana P."/>
            <person name="Khurana J.P."/>
            <person name="Tyagi A.K."/>
            <person name="Gaikwad K."/>
            <person name="Singh A."/>
            <person name="Dalal V."/>
            <person name="Srivastava S."/>
            <person name="Dixit A."/>
            <person name="Pal A.K."/>
            <person name="Ghazi I.A."/>
            <person name="Yadav M."/>
            <person name="Pandit A."/>
            <person name="Bhargava A."/>
            <person name="Sureshbabu K."/>
            <person name="Batra K."/>
            <person name="Sharma T.R."/>
            <person name="Mohapatra T."/>
            <person name="Singh N.K."/>
            <person name="Messing J."/>
            <person name="Nelson A.B."/>
            <person name="Fuks G."/>
            <person name="Kavchok S."/>
            <person name="Keizer G."/>
            <person name="Linton E."/>
            <person name="Llaca V."/>
            <person name="Song R."/>
            <person name="Tanyolac B."/>
            <person name="Young S."/>
            <person name="Ho-Il K."/>
            <person name="Hahn J.H."/>
            <person name="Sangsakoo G."/>
            <person name="Vanavichit A."/>
            <person name="de Mattos Luiz.A.T."/>
            <person name="Zimmer P.D."/>
            <person name="Malone G."/>
            <person name="Dellagostin O."/>
            <person name="de Oliveira A.C."/>
            <person name="Bevan M."/>
            <person name="Bancroft I."/>
            <person name="Minx P."/>
            <person name="Cordum H."/>
            <person name="Wilson R."/>
            <person name="Cheng Z."/>
            <person name="Jin W."/>
            <person name="Jiang J."/>
            <person name="Leong S.A."/>
            <person name="Iwama H."/>
            <person name="Gojobori T."/>
            <person name="Itoh T."/>
            <person name="Niimura Y."/>
            <person name="Fujii Y."/>
            <person name="Habara T."/>
            <person name="Sakai H."/>
            <person name="Sato Y."/>
            <person name="Wilson G."/>
            <person name="Kumar K."/>
            <person name="McCouch S."/>
            <person name="Juretic N."/>
            <person name="Hoen D."/>
            <person name="Wright S."/>
            <person name="Bruskiewich R."/>
            <person name="Bureau T."/>
            <person name="Miyao A."/>
            <person name="Hirochika H."/>
            <person name="Nishikawa T."/>
            <person name="Kadowaki K."/>
            <person name="Sugiura M."/>
            <person name="Burr B."/>
            <person name="Sasaki T."/>
        </authorList>
    </citation>
    <scope>NUCLEOTIDE SEQUENCE [LARGE SCALE GENOMIC DNA]</scope>
    <source>
        <strain evidence="3">cv. Nipponbare</strain>
    </source>
</reference>
<proteinExistence type="predicted"/>
<gene>
    <name evidence="2" type="ordered locus">Os11g0276100</name>
</gene>